<feature type="region of interest" description="Disordered" evidence="3">
    <location>
        <begin position="1"/>
        <end position="25"/>
    </location>
</feature>
<keyword evidence="8" id="KW-1185">Reference proteome</keyword>
<feature type="domain" description="tRNA (32-2'-O)-methyltransferase regulator THADA-like C-terminal TPR repeats region" evidence="6">
    <location>
        <begin position="958"/>
        <end position="1097"/>
    </location>
</feature>
<keyword evidence="2" id="KW-0819">tRNA processing</keyword>
<dbReference type="EMBL" id="KE721514">
    <property type="protein sequence ID" value="ERF68625.1"/>
    <property type="molecule type" value="Genomic_DNA"/>
</dbReference>
<dbReference type="PANTHER" id="PTHR14387:SF0">
    <property type="entry name" value="DUF2428 DOMAIN-CONTAINING PROTEIN"/>
    <property type="match status" value="1"/>
</dbReference>
<name>U1HF01_ENDPU</name>
<dbReference type="eggNOG" id="KOG1810">
    <property type="taxonomic scope" value="Eukaryota"/>
</dbReference>
<proteinExistence type="inferred from homology"/>
<dbReference type="Proteomes" id="UP000019373">
    <property type="component" value="Unassembled WGS sequence"/>
</dbReference>
<evidence type="ECO:0000256" key="1">
    <source>
        <dbReference type="ARBA" id="ARBA00010409"/>
    </source>
</evidence>
<dbReference type="Pfam" id="PF26523">
    <property type="entry name" value="Trm732_C"/>
    <property type="match status" value="1"/>
</dbReference>
<dbReference type="GO" id="GO:0005829">
    <property type="term" value="C:cytosol"/>
    <property type="evidence" value="ECO:0007669"/>
    <property type="project" value="TreeGrafter"/>
</dbReference>
<dbReference type="Pfam" id="PF25151">
    <property type="entry name" value="TPR_Trm732_C"/>
    <property type="match status" value="1"/>
</dbReference>
<dbReference type="RefSeq" id="XP_007805745.1">
    <property type="nucleotide sequence ID" value="XM_007807554.1"/>
</dbReference>
<dbReference type="Pfam" id="PF10350">
    <property type="entry name" value="DUF2428"/>
    <property type="match status" value="1"/>
</dbReference>
<comment type="similarity">
    <text evidence="1">Belongs to the THADA family.</text>
</comment>
<accession>U1HF01</accession>
<dbReference type="Pfam" id="PF25150">
    <property type="entry name" value="TPR_Trm732"/>
    <property type="match status" value="1"/>
</dbReference>
<dbReference type="PANTHER" id="PTHR14387">
    <property type="entry name" value="THADA/DEATH RECEPTOR INTERACTING PROTEIN"/>
    <property type="match status" value="1"/>
</dbReference>
<organism evidence="7 8">
    <name type="scientific">Endocarpon pusillum (strain Z07020 / HMAS-L-300199)</name>
    <name type="common">Lichen-forming fungus</name>
    <dbReference type="NCBI Taxonomy" id="1263415"/>
    <lineage>
        <taxon>Eukaryota</taxon>
        <taxon>Fungi</taxon>
        <taxon>Dikarya</taxon>
        <taxon>Ascomycota</taxon>
        <taxon>Pezizomycotina</taxon>
        <taxon>Eurotiomycetes</taxon>
        <taxon>Chaetothyriomycetidae</taxon>
        <taxon>Verrucariales</taxon>
        <taxon>Verrucariaceae</taxon>
        <taxon>Endocarpon</taxon>
    </lineage>
</organism>
<feature type="domain" description="DUF2428" evidence="4">
    <location>
        <begin position="719"/>
        <end position="956"/>
    </location>
</feature>
<dbReference type="GO" id="GO:0030488">
    <property type="term" value="P:tRNA methylation"/>
    <property type="evidence" value="ECO:0007669"/>
    <property type="project" value="TreeGrafter"/>
</dbReference>
<evidence type="ECO:0000259" key="4">
    <source>
        <dbReference type="Pfam" id="PF10350"/>
    </source>
</evidence>
<evidence type="ECO:0000259" key="6">
    <source>
        <dbReference type="Pfam" id="PF25151"/>
    </source>
</evidence>
<dbReference type="OMA" id="LIMDPFD"/>
<reference evidence="8" key="1">
    <citation type="journal article" date="2014" name="BMC Genomics">
        <title>Genome characteristics reveal the impact of lichenization on lichen-forming fungus Endocarpon pusillum Hedwig (Verrucariales, Ascomycota).</title>
        <authorList>
            <person name="Wang Y.-Y."/>
            <person name="Liu B."/>
            <person name="Zhang X.-Y."/>
            <person name="Zhou Q.-M."/>
            <person name="Zhang T."/>
            <person name="Li H."/>
            <person name="Yu Y.-F."/>
            <person name="Zhang X.-L."/>
            <person name="Hao X.-Y."/>
            <person name="Wang M."/>
            <person name="Wang L."/>
            <person name="Wei J.-C."/>
        </authorList>
    </citation>
    <scope>NUCLEOTIDE SEQUENCE [LARGE SCALE GENOMIC DNA]</scope>
    <source>
        <strain evidence="8">Z07020 / HMAS-L-300199</strain>
    </source>
</reference>
<gene>
    <name evidence="7" type="ORF">EPUS_07186</name>
</gene>
<dbReference type="GeneID" id="19242071"/>
<dbReference type="InterPro" id="IPR056842">
    <property type="entry name" value="THADA-like_TPR_C"/>
</dbReference>
<evidence type="ECO:0000259" key="5">
    <source>
        <dbReference type="Pfam" id="PF25150"/>
    </source>
</evidence>
<evidence type="ECO:0000313" key="8">
    <source>
        <dbReference type="Proteomes" id="UP000019373"/>
    </source>
</evidence>
<dbReference type="InterPro" id="IPR056843">
    <property type="entry name" value="THADA-like_TPR"/>
</dbReference>
<dbReference type="SUPFAM" id="SSF48371">
    <property type="entry name" value="ARM repeat"/>
    <property type="match status" value="2"/>
</dbReference>
<dbReference type="InterPro" id="IPR016024">
    <property type="entry name" value="ARM-type_fold"/>
</dbReference>
<dbReference type="OrthoDB" id="289314at2759"/>
<feature type="domain" description="tRNA (32-2'-O)-methyltransferase regulator THADA-like TPR repeats region" evidence="5">
    <location>
        <begin position="280"/>
        <end position="562"/>
    </location>
</feature>
<evidence type="ECO:0000313" key="7">
    <source>
        <dbReference type="EMBL" id="ERF68625.1"/>
    </source>
</evidence>
<evidence type="ECO:0000256" key="2">
    <source>
        <dbReference type="ARBA" id="ARBA00022694"/>
    </source>
</evidence>
<sequence length="1643" mass="184737">MVSGDTLAPRASVNHGEPRLDGYVQGSGSISREALQAMSRGSLKRYLTYSSDDHNTRVLHVQELWFALLATLRDSSLIDGHMTAVCNAVCVFLQSASSSPIEPVRRFALSIEIWVAVFDALLDKFNTSKPKPIRQVLNTLIKILMNHEDRAKAQLVQDGVLSRMASIVFLGKPVSQFKASMVIFEAFVRTDIPVPRVLFAIGRSHGSNSDQWHYRLRRQRITPVKVRSPLNSDIIDESISDFSFSIILAVADSNAQATAGTFFASLMSILTSYGISMDSLWVECIVLILNRYPQAIDAFKNYLLPSLLRLYPNQYLDLLNKMASNMVGPAMFENILTVLLLGCDAGLLSEEETMSFLYKSLTKSQKPRLKQLRDNRVITDGGIVLLTHASINVRIRTFEFLICCTTPIRSSALRLLSKHFEFLYGDADPGNRGELSSITKVMIHRLRMGSASLVRNIAKPDISNQQRTEYVDELKEHEDFLDCFLAFLERELGPNCSFPRHISALKALQMLAESGLDPLIPLTVVSRSTQDLPHWPIKKSLHSRSMELALWPLMLNPFEEVRHTTALVLKLVISHAEPAVRSHEHSSNNREFKIPADSASSALTTIKGQDQSPLCEELTKLVGQASKLAASTNRADHADGVGRSLALQYHFAQNRSAMVCALVESLEEALDMSRGYDSLPETDFSVHGYLLGLKYIIENSGFHKRSASDLMLKETDIALSRLLQLCRSIWHAVRTGLCVDSPGTRREADTTGPFDGPKDFLSYSWRVLRDSNFLIQAILSHLGPQVDQTDADDGPLEQLRRIHTLCSEQLTSLRHRGAFSTVAQTFALCCEQFPSVPGLRAEFNKWSQDAFHILEDQSSKLTRRSAGIPAIMACILLPSTLYEFNGVTETLASLARSKKSLPNSSTDEQQTRLPQVHALNCLREIFTNSRFREWTICWLVDVLDLAASSLNSDIWAIRNCGLMLFRACASRIGTTDDVGDVSFCGTASQSQSEAVLSISLKLLRSGRQTSIDSPELVFAGLDLMSRIIVSGNVRSQAREHILLQLGSPIWMVREHAARLYASQLPEAEVLEAVTHFIHAMDMSDQNKCHGILLCSRELLRKHLTASLPFQETNYLALKQSLEDHMSKLEQYAAPAVQSAFFDLVNDYISLRGRVASQPQTWPEYFNWTHQCQPYYQGKSQVVAGRPFESQLTSSSALNSCLMVFTEVKGRAQTLSQTFQEVAAYDPDAAASLLRAIKDQDLSDWPSLQMLVDLYIAIVRDQWDEVITAAAMSGLSFCLENVHENKPLFIDKDDLERLFECFVSLPRTGGRNLFNAKIRCLGSVLEYKSREMLSLWEQHSVVPLSLWTRMLSDAAKDYTEAPTRLNAAKSLHSFRRCFLQDCDRTGARKKHTLYSIMYNLLIDDDEEIRDIAASTVSFILGSGAAGDQLQLCPLVACHKFSSFIEEAFTSHKEFHIAALSRIMFPILMELDGLEDAFANLAFRYSVKSQLDLACHESHDLFEEERQNLYVDEIREIDIWYSALGKVSHTWLDEDVRLLVGDWALEGLRELTSALPSLRFGPLGILSKLEFIALFWRVIRLAELSLQWDYNCSWSMESPKESPYLMEMARLLSATMEYQVHPQAQKALEDSFRRGQIESERLQKI</sequence>
<evidence type="ECO:0000256" key="3">
    <source>
        <dbReference type="SAM" id="MobiDB-lite"/>
    </source>
</evidence>
<dbReference type="InterPro" id="IPR051954">
    <property type="entry name" value="tRNA_methyltransferase_THADA"/>
</dbReference>
<dbReference type="HOGENOM" id="CLU_001011_1_0_1"/>
<dbReference type="InterPro" id="IPR019442">
    <property type="entry name" value="THADA/TRM732_DUF2428"/>
</dbReference>
<protein>
    <submittedName>
        <fullName evidence="7">Uncharacterized protein</fullName>
    </submittedName>
</protein>